<dbReference type="RefSeq" id="WP_377816227.1">
    <property type="nucleotide sequence ID" value="NZ_JBHSLU010000012.1"/>
</dbReference>
<evidence type="ECO:0000313" key="1">
    <source>
        <dbReference type="EMBL" id="MFC5505138.1"/>
    </source>
</evidence>
<gene>
    <name evidence="1" type="ORF">ACFPN9_07700</name>
</gene>
<accession>A0ABW0NZ89</accession>
<sequence>MIARVTFDALARAIYEARFADEPRRCVTRYEDLPSEAIAVWHRCARTAMALCASGSGDLGGHVWEAGITEDGLPWAVYVYGHHDTAAFISPAYRQRMARELDRMGCEDPFEWLAGKPAEQLWIYDSSEDPAEPDEFGMLFCSSEQPGAIAITGVRFP</sequence>
<name>A0ABW0NZ89_9HYPH</name>
<keyword evidence="2" id="KW-1185">Reference proteome</keyword>
<proteinExistence type="predicted"/>
<reference evidence="2" key="1">
    <citation type="journal article" date="2019" name="Int. J. Syst. Evol. Microbiol.">
        <title>The Global Catalogue of Microorganisms (GCM) 10K type strain sequencing project: providing services to taxonomists for standard genome sequencing and annotation.</title>
        <authorList>
            <consortium name="The Broad Institute Genomics Platform"/>
            <consortium name="The Broad Institute Genome Sequencing Center for Infectious Disease"/>
            <person name="Wu L."/>
            <person name="Ma J."/>
        </authorList>
    </citation>
    <scope>NUCLEOTIDE SEQUENCE [LARGE SCALE GENOMIC DNA]</scope>
    <source>
        <strain evidence="2">CCUG 43117</strain>
    </source>
</reference>
<protein>
    <recommendedName>
        <fullName evidence="3">DUF3293 domain-containing protein</fullName>
    </recommendedName>
</protein>
<organism evidence="1 2">
    <name type="scientific">Bosea massiliensis</name>
    <dbReference type="NCBI Taxonomy" id="151419"/>
    <lineage>
        <taxon>Bacteria</taxon>
        <taxon>Pseudomonadati</taxon>
        <taxon>Pseudomonadota</taxon>
        <taxon>Alphaproteobacteria</taxon>
        <taxon>Hyphomicrobiales</taxon>
        <taxon>Boseaceae</taxon>
        <taxon>Bosea</taxon>
    </lineage>
</organism>
<comment type="caution">
    <text evidence="1">The sequence shown here is derived from an EMBL/GenBank/DDBJ whole genome shotgun (WGS) entry which is preliminary data.</text>
</comment>
<dbReference type="Proteomes" id="UP001596060">
    <property type="component" value="Unassembled WGS sequence"/>
</dbReference>
<evidence type="ECO:0008006" key="3">
    <source>
        <dbReference type="Google" id="ProtNLM"/>
    </source>
</evidence>
<dbReference type="EMBL" id="JBHSLU010000012">
    <property type="protein sequence ID" value="MFC5505138.1"/>
    <property type="molecule type" value="Genomic_DNA"/>
</dbReference>
<evidence type="ECO:0000313" key="2">
    <source>
        <dbReference type="Proteomes" id="UP001596060"/>
    </source>
</evidence>